<dbReference type="PROSITE" id="PS51257">
    <property type="entry name" value="PROKAR_LIPOPROTEIN"/>
    <property type="match status" value="1"/>
</dbReference>
<proteinExistence type="predicted"/>
<dbReference type="VEuPathDB" id="FungiDB:MYCFIDRAFT_208851"/>
<evidence type="ECO:0000313" key="3">
    <source>
        <dbReference type="Proteomes" id="UP000016932"/>
    </source>
</evidence>
<dbReference type="HOGENOM" id="CLU_1971496_0_0_1"/>
<protein>
    <recommendedName>
        <fullName evidence="4">Secreted protein</fullName>
    </recommendedName>
</protein>
<keyword evidence="1" id="KW-0732">Signal</keyword>
<dbReference type="GeneID" id="19336724"/>
<dbReference type="RefSeq" id="XP_007930289.1">
    <property type="nucleotide sequence ID" value="XM_007932098.1"/>
</dbReference>
<feature type="signal peptide" evidence="1">
    <location>
        <begin position="1"/>
        <end position="33"/>
    </location>
</feature>
<dbReference type="EMBL" id="KB446562">
    <property type="protein sequence ID" value="EME79619.1"/>
    <property type="molecule type" value="Genomic_DNA"/>
</dbReference>
<reference evidence="2 3" key="1">
    <citation type="journal article" date="2012" name="PLoS Pathog.">
        <title>Diverse lifestyles and strategies of plant pathogenesis encoded in the genomes of eighteen Dothideomycetes fungi.</title>
        <authorList>
            <person name="Ohm R.A."/>
            <person name="Feau N."/>
            <person name="Henrissat B."/>
            <person name="Schoch C.L."/>
            <person name="Horwitz B.A."/>
            <person name="Barry K.W."/>
            <person name="Condon B.J."/>
            <person name="Copeland A.C."/>
            <person name="Dhillon B."/>
            <person name="Glaser F."/>
            <person name="Hesse C.N."/>
            <person name="Kosti I."/>
            <person name="LaButti K."/>
            <person name="Lindquist E.A."/>
            <person name="Lucas S."/>
            <person name="Salamov A.A."/>
            <person name="Bradshaw R.E."/>
            <person name="Ciuffetti L."/>
            <person name="Hamelin R.C."/>
            <person name="Kema G.H.J."/>
            <person name="Lawrence C."/>
            <person name="Scott J.A."/>
            <person name="Spatafora J.W."/>
            <person name="Turgeon B.G."/>
            <person name="de Wit P.J.G.M."/>
            <person name="Zhong S."/>
            <person name="Goodwin S.B."/>
            <person name="Grigoriev I.V."/>
        </authorList>
    </citation>
    <scope>NUCLEOTIDE SEQUENCE [LARGE SCALE GENOMIC DNA]</scope>
    <source>
        <strain evidence="2 3">CIRAD86</strain>
    </source>
</reference>
<name>M2ZKL4_PSEFD</name>
<sequence length="127" mass="14401">MYRAPRLSVRHSWKTSTWLAIISLACQVDRANGHLNQAEDSHGNACPRRLSILQKLHSVQLTLSIPNGALFHAERPKRPQASRPCSTIAYSDLSRSLRFRTHAFPFQLDYWLAQCITPIPHSVISTL</sequence>
<evidence type="ECO:0000256" key="1">
    <source>
        <dbReference type="SAM" id="SignalP"/>
    </source>
</evidence>
<gene>
    <name evidence="2" type="ORF">MYCFIDRAFT_208851</name>
</gene>
<dbReference type="KEGG" id="pfj:MYCFIDRAFT_208851"/>
<evidence type="ECO:0008006" key="4">
    <source>
        <dbReference type="Google" id="ProtNLM"/>
    </source>
</evidence>
<feature type="chain" id="PRO_5004030156" description="Secreted protein" evidence="1">
    <location>
        <begin position="34"/>
        <end position="127"/>
    </location>
</feature>
<dbReference type="AlphaFoldDB" id="M2ZKL4"/>
<keyword evidence="3" id="KW-1185">Reference proteome</keyword>
<accession>M2ZKL4</accession>
<organism evidence="2 3">
    <name type="scientific">Pseudocercospora fijiensis (strain CIRAD86)</name>
    <name type="common">Black leaf streak disease fungus</name>
    <name type="synonym">Mycosphaerella fijiensis</name>
    <dbReference type="NCBI Taxonomy" id="383855"/>
    <lineage>
        <taxon>Eukaryota</taxon>
        <taxon>Fungi</taxon>
        <taxon>Dikarya</taxon>
        <taxon>Ascomycota</taxon>
        <taxon>Pezizomycotina</taxon>
        <taxon>Dothideomycetes</taxon>
        <taxon>Dothideomycetidae</taxon>
        <taxon>Mycosphaerellales</taxon>
        <taxon>Mycosphaerellaceae</taxon>
        <taxon>Pseudocercospora</taxon>
    </lineage>
</organism>
<dbReference type="Proteomes" id="UP000016932">
    <property type="component" value="Unassembled WGS sequence"/>
</dbReference>
<evidence type="ECO:0000313" key="2">
    <source>
        <dbReference type="EMBL" id="EME79619.1"/>
    </source>
</evidence>